<organism evidence="4 5">
    <name type="scientific">Anabas testudineus</name>
    <name type="common">Climbing perch</name>
    <name type="synonym">Anthias testudineus</name>
    <dbReference type="NCBI Taxonomy" id="64144"/>
    <lineage>
        <taxon>Eukaryota</taxon>
        <taxon>Metazoa</taxon>
        <taxon>Chordata</taxon>
        <taxon>Craniata</taxon>
        <taxon>Vertebrata</taxon>
        <taxon>Euteleostomi</taxon>
        <taxon>Actinopterygii</taxon>
        <taxon>Neopterygii</taxon>
        <taxon>Teleostei</taxon>
        <taxon>Neoteleostei</taxon>
        <taxon>Acanthomorphata</taxon>
        <taxon>Anabantaria</taxon>
        <taxon>Anabantiformes</taxon>
        <taxon>Anabantoidei</taxon>
        <taxon>Anabantidae</taxon>
        <taxon>Anabas</taxon>
    </lineage>
</organism>
<reference evidence="4" key="3">
    <citation type="submission" date="2025-09" db="UniProtKB">
        <authorList>
            <consortium name="Ensembl"/>
        </authorList>
    </citation>
    <scope>IDENTIFICATION</scope>
</reference>
<dbReference type="SMART" id="SM00409">
    <property type="entry name" value="IG"/>
    <property type="match status" value="2"/>
</dbReference>
<dbReference type="Proteomes" id="UP000265040">
    <property type="component" value="Chromosome 18"/>
</dbReference>
<reference evidence="4" key="1">
    <citation type="submission" date="2021-04" db="EMBL/GenBank/DDBJ databases">
        <authorList>
            <consortium name="Wellcome Sanger Institute Data Sharing"/>
        </authorList>
    </citation>
    <scope>NUCLEOTIDE SEQUENCE [LARGE SCALE GENOMIC DNA]</scope>
</reference>
<dbReference type="InterPro" id="IPR036179">
    <property type="entry name" value="Ig-like_dom_sf"/>
</dbReference>
<proteinExistence type="predicted"/>
<accession>A0A7N6FJ63</accession>
<evidence type="ECO:0000256" key="1">
    <source>
        <dbReference type="ARBA" id="ARBA00022729"/>
    </source>
</evidence>
<protein>
    <recommendedName>
        <fullName evidence="3">Ig-like domain-containing protein</fullName>
    </recommendedName>
</protein>
<reference evidence="4" key="2">
    <citation type="submission" date="2025-08" db="UniProtKB">
        <authorList>
            <consortium name="Ensembl"/>
        </authorList>
    </citation>
    <scope>IDENTIFICATION</scope>
</reference>
<keyword evidence="1" id="KW-0732">Signal</keyword>
<dbReference type="GO" id="GO:0009897">
    <property type="term" value="C:external side of plasma membrane"/>
    <property type="evidence" value="ECO:0007669"/>
    <property type="project" value="TreeGrafter"/>
</dbReference>
<keyword evidence="2" id="KW-1015">Disulfide bond</keyword>
<dbReference type="OrthoDB" id="6151406at2759"/>
<dbReference type="GO" id="GO:0007166">
    <property type="term" value="P:cell surface receptor signaling pathway"/>
    <property type="evidence" value="ECO:0007669"/>
    <property type="project" value="TreeGrafter"/>
</dbReference>
<feature type="domain" description="Ig-like" evidence="3">
    <location>
        <begin position="111"/>
        <end position="193"/>
    </location>
</feature>
<dbReference type="GeneTree" id="ENSGT00940000163711"/>
<dbReference type="InterPro" id="IPR003599">
    <property type="entry name" value="Ig_sub"/>
</dbReference>
<dbReference type="PANTHER" id="PTHR11481:SF64">
    <property type="entry name" value="FC RECEPTOR-LIKE PROTEIN 4"/>
    <property type="match status" value="1"/>
</dbReference>
<dbReference type="AlphaFoldDB" id="A0A7N6FJ63"/>
<name>A0A7N6FJ63_ANATE</name>
<evidence type="ECO:0000313" key="5">
    <source>
        <dbReference type="Proteomes" id="UP000265040"/>
    </source>
</evidence>
<evidence type="ECO:0000313" key="4">
    <source>
        <dbReference type="Ensembl" id="ENSATEP00000065379.1"/>
    </source>
</evidence>
<dbReference type="GO" id="GO:0006955">
    <property type="term" value="P:immune response"/>
    <property type="evidence" value="ECO:0007669"/>
    <property type="project" value="TreeGrafter"/>
</dbReference>
<evidence type="ECO:0000256" key="2">
    <source>
        <dbReference type="ARBA" id="ARBA00023157"/>
    </source>
</evidence>
<dbReference type="SUPFAM" id="SSF48726">
    <property type="entry name" value="Immunoglobulin"/>
    <property type="match status" value="2"/>
</dbReference>
<dbReference type="InParanoid" id="A0A7N6FJ63"/>
<sequence length="239" mass="26716">MLQSPHQKHIHFKQAANTELLLDTRLLPSRSQFFQYDSVSLSCDQLGNSSVWRVMRNTSTKINEECTKSNNTTNDSTCFITDLYPSDSGVYWCESAAGRCSKTIHITVTAGSVILESPAHPVMEGEDVTLTCTSKETSSSNLTAHFYKDRLFIGSSSTGNLTIHRVSKADEGLYKCSISGAGESPDGQLRTIGEIRLKRPENLLLIIDIHSLLIYLNKLFYHVTQFARYRCSRTCFSLS</sequence>
<dbReference type="InterPro" id="IPR050488">
    <property type="entry name" value="Ig_Fc_receptor"/>
</dbReference>
<keyword evidence="5" id="KW-1185">Reference proteome</keyword>
<evidence type="ECO:0000259" key="3">
    <source>
        <dbReference type="PROSITE" id="PS50835"/>
    </source>
</evidence>
<dbReference type="Ensembl" id="ENSATET00000070109.1">
    <property type="protein sequence ID" value="ENSATEP00000065379.1"/>
    <property type="gene ID" value="ENSATEG00000025984.1"/>
</dbReference>
<dbReference type="InterPro" id="IPR007110">
    <property type="entry name" value="Ig-like_dom"/>
</dbReference>
<dbReference type="GO" id="GO:0004888">
    <property type="term" value="F:transmembrane signaling receptor activity"/>
    <property type="evidence" value="ECO:0007669"/>
    <property type="project" value="TreeGrafter"/>
</dbReference>
<dbReference type="PROSITE" id="PS50835">
    <property type="entry name" value="IG_LIKE"/>
    <property type="match status" value="1"/>
</dbReference>
<dbReference type="Pfam" id="PF13927">
    <property type="entry name" value="Ig_3"/>
    <property type="match status" value="1"/>
</dbReference>
<dbReference type="PANTHER" id="PTHR11481">
    <property type="entry name" value="IMMUNOGLOBULIN FC RECEPTOR"/>
    <property type="match status" value="1"/>
</dbReference>
<dbReference type="Gene3D" id="2.60.40.10">
    <property type="entry name" value="Immunoglobulins"/>
    <property type="match status" value="2"/>
</dbReference>
<dbReference type="InterPro" id="IPR013783">
    <property type="entry name" value="Ig-like_fold"/>
</dbReference>